<name>A0ABY8PR74_9BACT</name>
<sequence length="190" mass="20383">MILLISSVALGIFLGYFINIPIPENLITILLMILVFSVGVDIGSEEKILLKIKSSLKVIFVQTFLVIIGSLVFGGFVSFFTQLDFKEALGAAAGMGWYSLSGVMISSMYSPFLGAVAFLSNVFREIMGILLIPLYAKFSEHGAIGIAGAPAMDTLLGVVSKSVKKEKILISFGQGVILSILIPVLITLIF</sequence>
<evidence type="ECO:0000313" key="3">
    <source>
        <dbReference type="Proteomes" id="UP001232493"/>
    </source>
</evidence>
<dbReference type="InterPro" id="IPR005642">
    <property type="entry name" value="LysO"/>
</dbReference>
<accession>A0ABY8PR74</accession>
<dbReference type="EMBL" id="CP069362">
    <property type="protein sequence ID" value="WGS65117.1"/>
    <property type="molecule type" value="Genomic_DNA"/>
</dbReference>
<proteinExistence type="predicted"/>
<keyword evidence="3" id="KW-1185">Reference proteome</keyword>
<feature type="transmembrane region" description="Helical" evidence="1">
    <location>
        <begin position="97"/>
        <end position="119"/>
    </location>
</feature>
<keyword evidence="1" id="KW-0472">Membrane</keyword>
<dbReference type="PANTHER" id="PTHR35804">
    <property type="entry name" value="LYSINE EXPORTER LYSO"/>
    <property type="match status" value="1"/>
</dbReference>
<dbReference type="Pfam" id="PF03956">
    <property type="entry name" value="Lys_export"/>
    <property type="match status" value="1"/>
</dbReference>
<dbReference type="RefSeq" id="WP_280999295.1">
    <property type="nucleotide sequence ID" value="NZ_CP069362.1"/>
</dbReference>
<keyword evidence="1" id="KW-0812">Transmembrane</keyword>
<dbReference type="PANTHER" id="PTHR35804:SF1">
    <property type="entry name" value="LYSINE EXPORTER LYSO"/>
    <property type="match status" value="1"/>
</dbReference>
<feature type="transmembrane region" description="Helical" evidence="1">
    <location>
        <begin position="56"/>
        <end position="77"/>
    </location>
</feature>
<keyword evidence="1" id="KW-1133">Transmembrane helix</keyword>
<evidence type="ECO:0000256" key="1">
    <source>
        <dbReference type="SAM" id="Phobius"/>
    </source>
</evidence>
<organism evidence="2 3">
    <name type="scientific">Marinitoga aeolica</name>
    <dbReference type="NCBI Taxonomy" id="2809031"/>
    <lineage>
        <taxon>Bacteria</taxon>
        <taxon>Thermotogati</taxon>
        <taxon>Thermotogota</taxon>
        <taxon>Thermotogae</taxon>
        <taxon>Petrotogales</taxon>
        <taxon>Petrotogaceae</taxon>
        <taxon>Marinitoga</taxon>
    </lineage>
</organism>
<reference evidence="2 3" key="1">
    <citation type="submission" date="2021-02" db="EMBL/GenBank/DDBJ databases">
        <title>Characterization of Marinitoga sp. nov. str. BP5-C20A.</title>
        <authorList>
            <person name="Erauso G."/>
            <person name="Postec A."/>
        </authorList>
    </citation>
    <scope>NUCLEOTIDE SEQUENCE [LARGE SCALE GENOMIC DNA]</scope>
    <source>
        <strain evidence="2 3">BP5-C20A</strain>
    </source>
</reference>
<protein>
    <submittedName>
        <fullName evidence="2">Lysine exporter LysO family protein</fullName>
    </submittedName>
</protein>
<feature type="transmembrane region" description="Helical" evidence="1">
    <location>
        <begin position="168"/>
        <end position="189"/>
    </location>
</feature>
<gene>
    <name evidence="2" type="ORF">JRV97_00755</name>
</gene>
<dbReference type="Proteomes" id="UP001232493">
    <property type="component" value="Chromosome"/>
</dbReference>
<evidence type="ECO:0000313" key="2">
    <source>
        <dbReference type="EMBL" id="WGS65117.1"/>
    </source>
</evidence>